<dbReference type="EMBL" id="VLPK01000001">
    <property type="protein sequence ID" value="TSJ44514.1"/>
    <property type="molecule type" value="Genomic_DNA"/>
</dbReference>
<dbReference type="Gene3D" id="2.60.40.1930">
    <property type="match status" value="1"/>
</dbReference>
<organism evidence="1 2">
    <name type="scientific">Mucilaginibacter corticis</name>
    <dbReference type="NCBI Taxonomy" id="2597670"/>
    <lineage>
        <taxon>Bacteria</taxon>
        <taxon>Pseudomonadati</taxon>
        <taxon>Bacteroidota</taxon>
        <taxon>Sphingobacteriia</taxon>
        <taxon>Sphingobacteriales</taxon>
        <taxon>Sphingobacteriaceae</taxon>
        <taxon>Mucilaginibacter</taxon>
    </lineage>
</organism>
<comment type="caution">
    <text evidence="1">The sequence shown here is derived from an EMBL/GenBank/DDBJ whole genome shotgun (WGS) entry which is preliminary data.</text>
</comment>
<reference evidence="1 2" key="1">
    <citation type="submission" date="2019-07" db="EMBL/GenBank/DDBJ databases">
        <authorList>
            <person name="Huq M.A."/>
        </authorList>
    </citation>
    <scope>NUCLEOTIDE SEQUENCE [LARGE SCALE GENOMIC DNA]</scope>
    <source>
        <strain evidence="1 2">MAH-19</strain>
    </source>
</reference>
<dbReference type="SUPFAM" id="SSF49464">
    <property type="entry name" value="Carboxypeptidase regulatory domain-like"/>
    <property type="match status" value="2"/>
</dbReference>
<proteinExistence type="predicted"/>
<dbReference type="Pfam" id="PF13620">
    <property type="entry name" value="CarboxypepD_reg"/>
    <property type="match status" value="1"/>
</dbReference>
<evidence type="ECO:0000313" key="1">
    <source>
        <dbReference type="EMBL" id="TSJ44514.1"/>
    </source>
</evidence>
<keyword evidence="2" id="KW-1185">Reference proteome</keyword>
<protein>
    <submittedName>
        <fullName evidence="1">Uncharacterized protein</fullName>
    </submittedName>
</protein>
<dbReference type="RefSeq" id="WP_144248075.1">
    <property type="nucleotide sequence ID" value="NZ_VLPK01000001.1"/>
</dbReference>
<evidence type="ECO:0000313" key="2">
    <source>
        <dbReference type="Proteomes" id="UP000318733"/>
    </source>
</evidence>
<dbReference type="Proteomes" id="UP000318733">
    <property type="component" value="Unassembled WGS sequence"/>
</dbReference>
<sequence>MKTFITLPVKLCLLFSLFVLFAFTRKGDEPIDKLVTALQHWTDSIPQEKVYLHMDKPYYALGDTIWFKGYLTIGSRHQLSALSGAVYVDLITEQDSLVRSLKLPVTSGMVMGDFILSDDLKQGSYRIRAYTQWMRNAGPEYFYDHTFTVGDLLSNNIITKADYRYKDEAGKSVLTAMLNYTDDQGKPLAGRDVRYTIMIGKKAVWSQNVKTDASGNVPIKISNDKHTDLAGSYIHTSIQGSNKQPLYRDFPIKAGLLQTDVQFFPESGNLVNGIASRVAFKAVGIDGLGTAIKGKITDNENKEVATIETLHAGMGSFSLKPEAGKSYTANITFADNTTKNIALPGAADGGYVLSVYQPNKDSVLVRIHASANKLNSTVNLIAHSSGETIFAAPVKINGVLTSIWLEKKSFPSGIAQFTLFGNDNEPLNERIAFIKANDKMHLAISTAKTTYGSKEHVLMDLEAKDSKGKPTFGNFSVAVTDESKVPVDESAESTIFSNILLTSDIKGYVEKPNYYFINDNDETDRALDNLMLTQGYRRFEWKDLNNTVSTKPIFAVEGWGSKISGTATTLGHKPLANANIILMALKAGVTKGTTTDANGRFKFDSLFVTDSIKITIQARTAKNSDRVILTLDTTPTVKRNINPNYPDVSTNISATLKTYLDMGKREDDIYEQTGQLDKVHRLREVRINAKKVEASSGITPQGMFKIPEGSADQVITIPNPDDYTTLGMALQARLPGVSVTSNLGYTTLKELRSGSPISLILDGRKITNADEISEILEGSVMPEDVAKIEMVRTNQAMLSFLRGPGDNSAGYVLILTKLGYTRKQYNPNIANIIPKGFNKVREFYSPRYDRPGNAAKLPDLRTTVFWNPYLKTDISGKGTFNFFNADGPGTYRVVVEGINAAGELGRQVFHYTVDGSQAATVSSAGAALTASADKGLSLITTPLDNLNKRLPVEKVYLHTDKSYYNIDDTLWFKSYLVDGASLAPSKLSKFLYVDIIDDTVVVARRISIPIKDGLGWGQIPLPKKIFHPGGYTIRAYTNWMQNFGDDYFFTQRFYLGLPTQAGWLVKSNAVIKPAGDKDQLQVEIKLNRSDKLNSPVAVHKVQVKIFESRDSLYRNEYYIYKENMQTGIDGSLKFSQELDKKAKTGLLTVTITPLEKDDSGNVLRVPLNLNLDKKIDLQFLPESGKLVAGLKSVVGFKAVGQDGTGVSVAGGVYDSKGNQVAHFTTLYKGMGSFEFTPAANETYSAKLDAQTTKKFWFPKVNPAGTVMHIDNPEGDGQIKIALSGLKDLKADSACYLLGMSRGVVYYTQQVALNQADLTVDKKLFPTGVVKFTFFKGKTPLNERAVFIDNHDQLSIKITSNKTGYQKRDSVGLDIEVKDKSGIPVQGSFSLAVTDDSQLKPDSLDNNGIAASLLINSELRGHIESPGYYITRTDKSAWQALDNLMLTQGWTGYDWKDIFAPAKPVQFEAEKEFKVTGRVSNLFNKPVANAQVLISSQKPNFIATTNTDEKGIYTFKKLPQIDSGSFFIQANNKSGKKMSFGAITVDKFKPPVVPESLRGSQNPWYVNADTAEINYAMRKAQAADDANIKLTGRVLKEVNIKAKTIIKNTYNPLGAGESDFAYTEKDIKQSGTMNLYDLLRQKVPGFNISNNASNHDSYGNLVKLKAPKAITPGSAGTRDGFAAMKINGQACTVTIDGSKLPITMDDPYSVEEMIDEVSQFQIATLSGLEVIESTPLRERLKAKGYPDGPWIVITTINGNGWYKSPKTGTVTYRPLPILYPQQFYSPKYNVISNVKVPDYRPTLYWEPNITTDQNGKAKVSFYTSDIKEKYTVKVAGVDGNGGIGDGSLKLNQPATIN</sequence>
<dbReference type="OrthoDB" id="609485at2"/>
<dbReference type="InterPro" id="IPR008969">
    <property type="entry name" value="CarboxyPept-like_regulatory"/>
</dbReference>
<name>A0A556MX49_9SPHI</name>
<gene>
    <name evidence="1" type="ORF">FO440_10150</name>
</gene>
<accession>A0A556MX49</accession>